<dbReference type="GO" id="GO:0042910">
    <property type="term" value="F:xenobiotic transmembrane transporter activity"/>
    <property type="evidence" value="ECO:0007669"/>
    <property type="project" value="TreeGrafter"/>
</dbReference>
<dbReference type="GO" id="GO:0005886">
    <property type="term" value="C:plasma membrane"/>
    <property type="evidence" value="ECO:0007669"/>
    <property type="project" value="TreeGrafter"/>
</dbReference>
<keyword evidence="3" id="KW-0472">Membrane</keyword>
<dbReference type="SUPFAM" id="SSF82866">
    <property type="entry name" value="Multidrug efflux transporter AcrB transmembrane domain"/>
    <property type="match status" value="2"/>
</dbReference>
<feature type="transmembrane region" description="Helical" evidence="3">
    <location>
        <begin position="465"/>
        <end position="487"/>
    </location>
</feature>
<sequence>MMKLLDFFIKDNTRAWLLIILLGVGGVISFLNIGKLEDPAFTIKTAVIVTRYDGASAKQVEEEVTLPLERFIQQLPYVDNITSISGVGLSQITVSILDRYGPNELPQIWDTLRRRVADAALAFPPGVSPPFVNDDFGDVYGIFLSLYGKGYSNQSLRDFAETLRRELVVIPGVGKVVISGIIPEEIQIEVSRAKMASFNITPQRLHAILSQQNVVSNAGNVLVGNKKIRLNPTGEFSSVQELSTVVISEPGAPKSVYLRDIATITQGVTHAPNNIYRANGMSAVVLGVSFAPNVSVINVGNLVKEKLNELESERPAGMEMSLFYDQASEVETAVNGFIANFLISLLIVIGILLLFMGAKSGIVIALSLALNVLGTLFIMKMLDIELQRISLGALVISLSMLVDNSIVIVEGVLIAGKQGKSLLAAIRYAVGKTMLPLLGATIIAILAFAPIGLSNDSTGEYCKSLFQVLLISLMLSWFIALTITPVLMKWIFKDHGEGTLTEVSTVDEKAADATVKPADVAATETLAEDSEQKDEAIYSGAVFRIYMGTLDKLLRFKTPTLLILGALLALSIWGFGSVRQSFFPPSNTPIFFVDLWLPFNTDIKHTERVAAEIEQYIREKEPVKGTVVTTGQGALRFILTYNAQRLYSNYAQILVKTDDLQVIPGMVKEIESYIRAQYPDVRVQSKRIMFGPSNSSSIEARFIGADPEVLRNLADQTIQIFNTVPSADGVMHDWRERVQVIRPQYSQYLGSELGVDKREVDLALRLNFEGAPVGIYRDGSRLMPIMLQTPAEEHLNVEHLNDVMVWSNAQRTFIPIDNVVSEFTSEWEDPLIMRRDRKRTLTVMADPSSVSGETSAELLQQIKPKMDSLVLPQGYSLEWGGDYESTKNAQSGLLLSLPVAFVIMFIITVLMFSSLKNAVAIWLTVPLAMIGVTFGFLLTGIPFGFMALIGLLSLSGMLIRNGIVLVEEIGLQRKEKPFKEAVIYAAASRMRPILLTAFTTVLGLIPLLSDAFFQSMAVVIMFGLGFATVLTLLILPVIYSCFHKPDPVTGH</sequence>
<dbReference type="SUPFAM" id="SSF82714">
    <property type="entry name" value="Multidrug efflux transporter AcrB TolC docking domain, DN and DC subdomains"/>
    <property type="match status" value="2"/>
</dbReference>
<keyword evidence="1 3" id="KW-0812">Transmembrane</keyword>
<dbReference type="HOGENOM" id="CLU_002755_1_2_6"/>
<keyword evidence="2 3" id="KW-1133">Transmembrane helix</keyword>
<evidence type="ECO:0000313" key="4">
    <source>
        <dbReference type="EMBL" id="EON89911.1"/>
    </source>
</evidence>
<dbReference type="InterPro" id="IPR001036">
    <property type="entry name" value="Acrflvin-R"/>
</dbReference>
<evidence type="ECO:0000313" key="5">
    <source>
        <dbReference type="Proteomes" id="UP000014012"/>
    </source>
</evidence>
<dbReference type="Gene3D" id="3.30.70.1430">
    <property type="entry name" value="Multidrug efflux transporter AcrB pore domain"/>
    <property type="match status" value="2"/>
</dbReference>
<dbReference type="PANTHER" id="PTHR32063:SF18">
    <property type="entry name" value="CATION EFFLUX SYSTEM PROTEIN"/>
    <property type="match status" value="1"/>
</dbReference>
<evidence type="ECO:0000256" key="3">
    <source>
        <dbReference type="SAM" id="Phobius"/>
    </source>
</evidence>
<comment type="caution">
    <text evidence="4">The sequence shown here is derived from an EMBL/GenBank/DDBJ whole genome shotgun (WGS) entry which is preliminary data.</text>
</comment>
<dbReference type="InterPro" id="IPR027463">
    <property type="entry name" value="AcrB_DN_DC_subdom"/>
</dbReference>
<dbReference type="Proteomes" id="UP000014012">
    <property type="component" value="Unassembled WGS sequence"/>
</dbReference>
<feature type="transmembrane region" description="Helical" evidence="3">
    <location>
        <begin position="362"/>
        <end position="379"/>
    </location>
</feature>
<dbReference type="SUPFAM" id="SSF82693">
    <property type="entry name" value="Multidrug efflux transporter AcrB pore domain, PN1, PN2, PC1 and PC2 subdomains"/>
    <property type="match status" value="2"/>
</dbReference>
<feature type="transmembrane region" description="Helical" evidence="3">
    <location>
        <begin position="1019"/>
        <end position="1042"/>
    </location>
</feature>
<dbReference type="PRINTS" id="PR00702">
    <property type="entry name" value="ACRIFLAVINRP"/>
</dbReference>
<feature type="transmembrane region" description="Helical" evidence="3">
    <location>
        <begin position="893"/>
        <end position="912"/>
    </location>
</feature>
<reference evidence="4 5" key="1">
    <citation type="journal article" date="2013" name="Genome Announc.">
        <title>Genome Sequence of Plesiomonas shigelloides Strain 302-73 (Serotype O1).</title>
        <authorList>
            <person name="Pique N."/>
            <person name="Aquilini E."/>
            <person name="Alioto T."/>
            <person name="Minana-Galbis D."/>
            <person name="Tomas J.M."/>
        </authorList>
    </citation>
    <scope>NUCLEOTIDE SEQUENCE [LARGE SCALE GENOMIC DNA]</scope>
    <source>
        <strain evidence="4 5">302-73</strain>
    </source>
</reference>
<feature type="transmembrane region" description="Helical" evidence="3">
    <location>
        <begin position="919"/>
        <end position="938"/>
    </location>
</feature>
<dbReference type="AlphaFoldDB" id="R8AUB1"/>
<keyword evidence="5" id="KW-1185">Reference proteome</keyword>
<feature type="transmembrane region" description="Helical" evidence="3">
    <location>
        <begin position="15"/>
        <end position="34"/>
    </location>
</feature>
<feature type="transmembrane region" description="Helical" evidence="3">
    <location>
        <begin position="993"/>
        <end position="1013"/>
    </location>
</feature>
<dbReference type="PANTHER" id="PTHR32063">
    <property type="match status" value="1"/>
</dbReference>
<dbReference type="Gene3D" id="3.30.70.1320">
    <property type="entry name" value="Multidrug efflux transporter AcrB pore domain like"/>
    <property type="match status" value="1"/>
</dbReference>
<dbReference type="STRING" id="703.SAMEA2665130_00807"/>
<organism evidence="4 5">
    <name type="scientific">Plesiomonas shigelloides 302-73</name>
    <dbReference type="NCBI Taxonomy" id="1315976"/>
    <lineage>
        <taxon>Bacteria</taxon>
        <taxon>Pseudomonadati</taxon>
        <taxon>Pseudomonadota</taxon>
        <taxon>Gammaproteobacteria</taxon>
        <taxon>Enterobacterales</taxon>
        <taxon>Enterobacteriaceae</taxon>
        <taxon>Plesiomonas</taxon>
    </lineage>
</organism>
<gene>
    <name evidence="4" type="ORF">PLESHI_03094</name>
</gene>
<accession>R8AUB1</accession>
<protein>
    <submittedName>
        <fullName evidence="4">Putative multi-drug efflux protein</fullName>
    </submittedName>
</protein>
<feature type="transmembrane region" description="Helical" evidence="3">
    <location>
        <begin position="944"/>
        <end position="966"/>
    </location>
</feature>
<feature type="transmembrane region" description="Helical" evidence="3">
    <location>
        <begin position="560"/>
        <end position="578"/>
    </location>
</feature>
<dbReference type="Gene3D" id="3.30.2090.10">
    <property type="entry name" value="Multidrug efflux transporter AcrB TolC docking domain, DN and DC subdomains"/>
    <property type="match status" value="2"/>
</dbReference>
<feature type="transmembrane region" description="Helical" evidence="3">
    <location>
        <begin position="337"/>
        <end position="355"/>
    </location>
</feature>
<feature type="transmembrane region" description="Helical" evidence="3">
    <location>
        <begin position="434"/>
        <end position="453"/>
    </location>
</feature>
<feature type="transmembrane region" description="Helical" evidence="3">
    <location>
        <begin position="391"/>
        <end position="413"/>
    </location>
</feature>
<dbReference type="Gene3D" id="1.20.1640.10">
    <property type="entry name" value="Multidrug efflux transporter AcrB transmembrane domain"/>
    <property type="match status" value="2"/>
</dbReference>
<proteinExistence type="predicted"/>
<name>R8AUB1_PLESH</name>
<dbReference type="Pfam" id="PF00873">
    <property type="entry name" value="ACR_tran"/>
    <property type="match status" value="1"/>
</dbReference>
<dbReference type="EMBL" id="AQQO01000023">
    <property type="protein sequence ID" value="EON89911.1"/>
    <property type="molecule type" value="Genomic_DNA"/>
</dbReference>
<dbReference type="Gene3D" id="3.30.70.1440">
    <property type="entry name" value="Multidrug efflux transporter AcrB pore domain"/>
    <property type="match status" value="1"/>
</dbReference>
<evidence type="ECO:0000256" key="1">
    <source>
        <dbReference type="ARBA" id="ARBA00022692"/>
    </source>
</evidence>
<dbReference type="PATRIC" id="fig|1315976.3.peg.595"/>
<evidence type="ECO:0000256" key="2">
    <source>
        <dbReference type="ARBA" id="ARBA00022989"/>
    </source>
</evidence>